<protein>
    <submittedName>
        <fullName evidence="1">Uncharacterized protein</fullName>
    </submittedName>
</protein>
<proteinExistence type="predicted"/>
<dbReference type="Proteomes" id="UP000092321">
    <property type="component" value="Unassembled WGS sequence"/>
</dbReference>
<sequence>MNNKIGKNLSNNINHILKKSYDINKLLKGQIKYELQFTNLPFSQKNQFRLLIENDPSEAHTKNMVLHKKFDDKSLNKSFEIFIKVDVSKILNTDYAIEPNRSFEAFKKYVKNYYDKKNAGDDNSGTEFMAIDEDEYNDIKDGKEDKDIDQSMYKNAEEYADNNADHDATMKKRINQLEEFKDGNGNMVSFFDEFFNEQQRKNYDDNYIENPFEGIYASQFIPLDIIVRDINSPQNELLLKSLLDLSDIKLFVEKIAVLKDEVENKSDTNIIIPKWFTNDLSAEKQLQKNKHNLGPSFVFFDPKMQESFYELLKLWGIIENEKFINDIYEKAEEREQALYVAWLFKLSDFFAPKTKK</sequence>
<evidence type="ECO:0000313" key="2">
    <source>
        <dbReference type="Proteomes" id="UP000092321"/>
    </source>
</evidence>
<keyword evidence="2" id="KW-1185">Reference proteome</keyword>
<dbReference type="Gene3D" id="3.10.280.10">
    <property type="entry name" value="Mitochondrial glycoprotein"/>
    <property type="match status" value="1"/>
</dbReference>
<organism evidence="1 2">
    <name type="scientific">Hanseniaspora valbyensis NRRL Y-1626</name>
    <dbReference type="NCBI Taxonomy" id="766949"/>
    <lineage>
        <taxon>Eukaryota</taxon>
        <taxon>Fungi</taxon>
        <taxon>Dikarya</taxon>
        <taxon>Ascomycota</taxon>
        <taxon>Saccharomycotina</taxon>
        <taxon>Saccharomycetes</taxon>
        <taxon>Saccharomycodales</taxon>
        <taxon>Saccharomycodaceae</taxon>
        <taxon>Hanseniaspora</taxon>
    </lineage>
</organism>
<dbReference type="SUPFAM" id="SSF54529">
    <property type="entry name" value="Mitochondrial glycoprotein MAM33-like"/>
    <property type="match status" value="1"/>
</dbReference>
<evidence type="ECO:0000313" key="1">
    <source>
        <dbReference type="EMBL" id="OBA29100.1"/>
    </source>
</evidence>
<reference evidence="2" key="1">
    <citation type="journal article" date="2016" name="Proc. Natl. Acad. Sci. U.S.A.">
        <title>Comparative genomics of biotechnologically important yeasts.</title>
        <authorList>
            <person name="Riley R."/>
            <person name="Haridas S."/>
            <person name="Wolfe K.H."/>
            <person name="Lopes M.R."/>
            <person name="Hittinger C.T."/>
            <person name="Goeker M."/>
            <person name="Salamov A.A."/>
            <person name="Wisecaver J.H."/>
            <person name="Long T.M."/>
            <person name="Calvey C.H."/>
            <person name="Aerts A.L."/>
            <person name="Barry K.W."/>
            <person name="Choi C."/>
            <person name="Clum A."/>
            <person name="Coughlan A.Y."/>
            <person name="Deshpande S."/>
            <person name="Douglass A.P."/>
            <person name="Hanson S.J."/>
            <person name="Klenk H.-P."/>
            <person name="LaButti K.M."/>
            <person name="Lapidus A."/>
            <person name="Lindquist E.A."/>
            <person name="Lipzen A.M."/>
            <person name="Meier-Kolthoff J.P."/>
            <person name="Ohm R.A."/>
            <person name="Otillar R.P."/>
            <person name="Pangilinan J.L."/>
            <person name="Peng Y."/>
            <person name="Rokas A."/>
            <person name="Rosa C.A."/>
            <person name="Scheuner C."/>
            <person name="Sibirny A.A."/>
            <person name="Slot J.C."/>
            <person name="Stielow J.B."/>
            <person name="Sun H."/>
            <person name="Kurtzman C.P."/>
            <person name="Blackwell M."/>
            <person name="Grigoriev I.V."/>
            <person name="Jeffries T.W."/>
        </authorList>
    </citation>
    <scope>NUCLEOTIDE SEQUENCE [LARGE SCALE GENOMIC DNA]</scope>
    <source>
        <strain evidence="2">NRRL Y-1626</strain>
    </source>
</reference>
<dbReference type="InterPro" id="IPR036561">
    <property type="entry name" value="MAM33_sf"/>
</dbReference>
<gene>
    <name evidence="1" type="ORF">HANVADRAFT_51032</name>
</gene>
<dbReference type="EMBL" id="LXPE01000001">
    <property type="protein sequence ID" value="OBA29100.1"/>
    <property type="molecule type" value="Genomic_DNA"/>
</dbReference>
<name>A0A1B7TK13_9ASCO</name>
<comment type="caution">
    <text evidence="1">The sequence shown here is derived from an EMBL/GenBank/DDBJ whole genome shotgun (WGS) entry which is preliminary data.</text>
</comment>
<dbReference type="AlphaFoldDB" id="A0A1B7TK13"/>
<accession>A0A1B7TK13</accession>